<dbReference type="Proteomes" id="UP000185557">
    <property type="component" value="Unassembled WGS sequence"/>
</dbReference>
<name>A0A1U7J5X1_9CYAN</name>
<comment type="caution">
    <text evidence="1">The sequence shown here is derived from an EMBL/GenBank/DDBJ whole genome shotgun (WGS) entry which is preliminary data.</text>
</comment>
<proteinExistence type="predicted"/>
<evidence type="ECO:0000313" key="1">
    <source>
        <dbReference type="EMBL" id="OKH48311.1"/>
    </source>
</evidence>
<dbReference type="EMBL" id="MRCG01000006">
    <property type="protein sequence ID" value="OKH48311.1"/>
    <property type="molecule type" value="Genomic_DNA"/>
</dbReference>
<evidence type="ECO:0000313" key="2">
    <source>
        <dbReference type="Proteomes" id="UP000185557"/>
    </source>
</evidence>
<protein>
    <submittedName>
        <fullName evidence="1">Uncharacterized protein</fullName>
    </submittedName>
</protein>
<reference evidence="1 2" key="1">
    <citation type="submission" date="2016-11" db="EMBL/GenBank/DDBJ databases">
        <title>Draft Genome Sequences of Nine Cyanobacterial Strains from Diverse Habitats.</title>
        <authorList>
            <person name="Zhu T."/>
            <person name="Hou S."/>
            <person name="Lu X."/>
            <person name="Hess W.R."/>
        </authorList>
    </citation>
    <scope>NUCLEOTIDE SEQUENCE [LARGE SCALE GENOMIC DNA]</scope>
    <source>
        <strain evidence="1 2">NIES-30</strain>
    </source>
</reference>
<dbReference type="AlphaFoldDB" id="A0A1U7J5X1"/>
<sequence length="118" mass="13220">MDAKSFFFRSSFVLYCFNEFQERFRPSAHAAFNSQILSTAVALKDSLKRLLSRFRWLALLVTPALGTGALLLPTPGQGVAAAVKATVTTRQFSIDYPDHWIVTSNSNDYVIIYNQPLT</sequence>
<gene>
    <name evidence="1" type="ORF">NIES30_09750</name>
</gene>
<accession>A0A1U7J5X1</accession>
<organism evidence="1 2">
    <name type="scientific">Phormidium tenue NIES-30</name>
    <dbReference type="NCBI Taxonomy" id="549789"/>
    <lineage>
        <taxon>Bacteria</taxon>
        <taxon>Bacillati</taxon>
        <taxon>Cyanobacteriota</taxon>
        <taxon>Cyanophyceae</taxon>
        <taxon>Oscillatoriophycideae</taxon>
        <taxon>Oscillatoriales</taxon>
        <taxon>Oscillatoriaceae</taxon>
        <taxon>Phormidium</taxon>
    </lineage>
</organism>
<keyword evidence="2" id="KW-1185">Reference proteome</keyword>